<comment type="caution">
    <text evidence="4">The sequence shown here is derived from an EMBL/GenBank/DDBJ whole genome shotgun (WGS) entry which is preliminary data.</text>
</comment>
<dbReference type="SUPFAM" id="SSF69047">
    <property type="entry name" value="Hypothetical protein YjbJ"/>
    <property type="match status" value="1"/>
</dbReference>
<evidence type="ECO:0000313" key="5">
    <source>
        <dbReference type="Proteomes" id="UP000035489"/>
    </source>
</evidence>
<evidence type="ECO:0000313" key="4">
    <source>
        <dbReference type="EMBL" id="KLK93272.1"/>
    </source>
</evidence>
<dbReference type="RefSeq" id="WP_047188818.1">
    <property type="nucleotide sequence ID" value="NZ_LCYG01000021.1"/>
</dbReference>
<feature type="region of interest" description="Disordered" evidence="2">
    <location>
        <begin position="1"/>
        <end position="58"/>
    </location>
</feature>
<feature type="compositionally biased region" description="Basic and acidic residues" evidence="2">
    <location>
        <begin position="16"/>
        <end position="41"/>
    </location>
</feature>
<dbReference type="InterPro" id="IPR036629">
    <property type="entry name" value="YjbJ_sf"/>
</dbReference>
<dbReference type="OrthoDB" id="9796058at2"/>
<organism evidence="4 5">
    <name type="scientific">Microvirga vignae</name>
    <dbReference type="NCBI Taxonomy" id="1225564"/>
    <lineage>
        <taxon>Bacteria</taxon>
        <taxon>Pseudomonadati</taxon>
        <taxon>Pseudomonadota</taxon>
        <taxon>Alphaproteobacteria</taxon>
        <taxon>Hyphomicrobiales</taxon>
        <taxon>Methylobacteriaceae</taxon>
        <taxon>Microvirga</taxon>
    </lineage>
</organism>
<reference evidence="4 5" key="1">
    <citation type="submission" date="2015-05" db="EMBL/GenBank/DDBJ databases">
        <title>Draft genome sequence of Microvirga vignae strain BR3299, a novel nitrogen fixing bacteria isolated from Brazil semi-aired region.</title>
        <authorList>
            <person name="Zilli J.E."/>
            <person name="Passos S.R."/>
            <person name="Leite J."/>
            <person name="Baldani J.I."/>
            <person name="Xavier G.R."/>
            <person name="Rumjaneck N.G."/>
            <person name="Simoes-Araujo J.L."/>
        </authorList>
    </citation>
    <scope>NUCLEOTIDE SEQUENCE [LARGE SCALE GENOMIC DNA]</scope>
    <source>
        <strain evidence="4 5">BR3299</strain>
    </source>
</reference>
<dbReference type="EMBL" id="LCYG01000021">
    <property type="protein sequence ID" value="KLK93272.1"/>
    <property type="molecule type" value="Genomic_DNA"/>
</dbReference>
<accession>A0A0H1RKU7</accession>
<sequence>MDHDRSEGSMKNIKGRMKEGLGKALGDSKMETEGKMDKAEGRIQNTIGGMKDSMRKST</sequence>
<dbReference type="STRING" id="1225564.AA309_09775"/>
<evidence type="ECO:0000256" key="1">
    <source>
        <dbReference type="ARBA" id="ARBA00009129"/>
    </source>
</evidence>
<feature type="domain" description="CsbD-like" evidence="3">
    <location>
        <begin position="4"/>
        <end position="55"/>
    </location>
</feature>
<dbReference type="InterPro" id="IPR008462">
    <property type="entry name" value="CsbD"/>
</dbReference>
<protein>
    <submittedName>
        <fullName evidence="4">CsbD-like protein</fullName>
    </submittedName>
</protein>
<evidence type="ECO:0000256" key="2">
    <source>
        <dbReference type="SAM" id="MobiDB-lite"/>
    </source>
</evidence>
<dbReference type="Pfam" id="PF05532">
    <property type="entry name" value="CsbD"/>
    <property type="match status" value="1"/>
</dbReference>
<dbReference type="AlphaFoldDB" id="A0A0H1RKU7"/>
<comment type="similarity">
    <text evidence="1">Belongs to the UPF0337 (CsbD) family.</text>
</comment>
<proteinExistence type="inferred from homology"/>
<name>A0A0H1RKU7_9HYPH</name>
<dbReference type="Proteomes" id="UP000035489">
    <property type="component" value="Unassembled WGS sequence"/>
</dbReference>
<dbReference type="Gene3D" id="1.10.1470.10">
    <property type="entry name" value="YjbJ"/>
    <property type="match status" value="1"/>
</dbReference>
<evidence type="ECO:0000259" key="3">
    <source>
        <dbReference type="Pfam" id="PF05532"/>
    </source>
</evidence>
<dbReference type="PATRIC" id="fig|1225564.3.peg.2595"/>
<keyword evidence="5" id="KW-1185">Reference proteome</keyword>
<gene>
    <name evidence="4" type="ORF">AA309_09775</name>
</gene>